<dbReference type="Pfam" id="PF13392">
    <property type="entry name" value="HNH_3"/>
    <property type="match status" value="1"/>
</dbReference>
<dbReference type="SUPFAM" id="SSF54060">
    <property type="entry name" value="His-Me finger endonucleases"/>
    <property type="match status" value="1"/>
</dbReference>
<dbReference type="EMBL" id="LAZR01000107">
    <property type="protein sequence ID" value="KKN90816.1"/>
    <property type="molecule type" value="Genomic_DNA"/>
</dbReference>
<feature type="domain" description="HNH nuclease" evidence="1">
    <location>
        <begin position="94"/>
        <end position="133"/>
    </location>
</feature>
<dbReference type="AlphaFoldDB" id="A0A0F9WWR7"/>
<reference evidence="2" key="1">
    <citation type="journal article" date="2015" name="Nature">
        <title>Complex archaea that bridge the gap between prokaryotes and eukaryotes.</title>
        <authorList>
            <person name="Spang A."/>
            <person name="Saw J.H."/>
            <person name="Jorgensen S.L."/>
            <person name="Zaremba-Niedzwiedzka K."/>
            <person name="Martijn J."/>
            <person name="Lind A.E."/>
            <person name="van Eijk R."/>
            <person name="Schleper C."/>
            <person name="Guy L."/>
            <person name="Ettema T.J."/>
        </authorList>
    </citation>
    <scope>NUCLEOTIDE SEQUENCE</scope>
</reference>
<dbReference type="InterPro" id="IPR003615">
    <property type="entry name" value="HNH_nuc"/>
</dbReference>
<gene>
    <name evidence="2" type="ORF">LCGC14_0223990</name>
</gene>
<protein>
    <recommendedName>
        <fullName evidence="1">HNH nuclease domain-containing protein</fullName>
    </recommendedName>
</protein>
<accession>A0A0F9WWR7</accession>
<dbReference type="Gene3D" id="3.90.75.20">
    <property type="match status" value="1"/>
</dbReference>
<proteinExistence type="predicted"/>
<dbReference type="InterPro" id="IPR044925">
    <property type="entry name" value="His-Me_finger_sf"/>
</dbReference>
<name>A0A0F9WWR7_9ZZZZ</name>
<organism evidence="2">
    <name type="scientific">marine sediment metagenome</name>
    <dbReference type="NCBI Taxonomy" id="412755"/>
    <lineage>
        <taxon>unclassified sequences</taxon>
        <taxon>metagenomes</taxon>
        <taxon>ecological metagenomes</taxon>
    </lineage>
</organism>
<comment type="caution">
    <text evidence="2">The sequence shown here is derived from an EMBL/GenBank/DDBJ whole genome shotgun (WGS) entry which is preliminary data.</text>
</comment>
<evidence type="ECO:0000259" key="1">
    <source>
        <dbReference type="Pfam" id="PF13392"/>
    </source>
</evidence>
<evidence type="ECO:0000313" key="2">
    <source>
        <dbReference type="EMBL" id="KKN90816.1"/>
    </source>
</evidence>
<sequence>MTKKRSTYIAIDEAWLRKEYKKGRTMIDIGKELGVSKSTIGLRMKEFGIKTRFAPCGEDNPVWKGGKTIHEDGYIQIRCTTHPRAHQSGYVFEHILVMEEHLGRYITLDEKIHHIDYDKSNNNIGNLALLESRSAHNKIVKSLYNLIPKLLDKCLIYNKKDNKYYEI</sequence>